<keyword evidence="1" id="KW-1133">Transmembrane helix</keyword>
<keyword evidence="4" id="KW-1185">Reference proteome</keyword>
<dbReference type="PANTHER" id="PTHR14969:SF13">
    <property type="entry name" value="AT30094P"/>
    <property type="match status" value="1"/>
</dbReference>
<organism evidence="3 4">
    <name type="scientific">Christensenella tenuis</name>
    <dbReference type="NCBI Taxonomy" id="2763033"/>
    <lineage>
        <taxon>Bacteria</taxon>
        <taxon>Bacillati</taxon>
        <taxon>Bacillota</taxon>
        <taxon>Clostridia</taxon>
        <taxon>Christensenellales</taxon>
        <taxon>Christensenellaceae</taxon>
        <taxon>Christensenella</taxon>
    </lineage>
</organism>
<dbReference type="Proteomes" id="UP000606889">
    <property type="component" value="Unassembled WGS sequence"/>
</dbReference>
<dbReference type="CDD" id="cd03392">
    <property type="entry name" value="PAP2_like_2"/>
    <property type="match status" value="1"/>
</dbReference>
<comment type="caution">
    <text evidence="3">The sequence shown here is derived from an EMBL/GenBank/DDBJ whole genome shotgun (WGS) entry which is preliminary data.</text>
</comment>
<evidence type="ECO:0000313" key="4">
    <source>
        <dbReference type="Proteomes" id="UP000606889"/>
    </source>
</evidence>
<feature type="transmembrane region" description="Helical" evidence="1">
    <location>
        <begin position="146"/>
        <end position="164"/>
    </location>
</feature>
<reference evidence="3 4" key="1">
    <citation type="submission" date="2020-08" db="EMBL/GenBank/DDBJ databases">
        <title>Genome public.</title>
        <authorList>
            <person name="Liu C."/>
            <person name="Sun Q."/>
        </authorList>
    </citation>
    <scope>NUCLEOTIDE SEQUENCE [LARGE SCALE GENOMIC DNA]</scope>
    <source>
        <strain evidence="3 4">NSJ-35</strain>
    </source>
</reference>
<dbReference type="InterPro" id="IPR000326">
    <property type="entry name" value="PAP2/HPO"/>
</dbReference>
<dbReference type="SUPFAM" id="SSF48317">
    <property type="entry name" value="Acid phosphatase/Vanadium-dependent haloperoxidase"/>
    <property type="match status" value="1"/>
</dbReference>
<dbReference type="Gene3D" id="1.20.144.10">
    <property type="entry name" value="Phosphatidic acid phosphatase type 2/haloperoxidase"/>
    <property type="match status" value="2"/>
</dbReference>
<feature type="transmembrane region" description="Helical" evidence="1">
    <location>
        <begin position="55"/>
        <end position="75"/>
    </location>
</feature>
<dbReference type="InterPro" id="IPR036938">
    <property type="entry name" value="PAP2/HPO_sf"/>
</dbReference>
<dbReference type="RefSeq" id="WP_186858364.1">
    <property type="nucleotide sequence ID" value="NZ_JACOON010000006.1"/>
</dbReference>
<protein>
    <submittedName>
        <fullName evidence="3">Phosphatase PAP2 family protein</fullName>
    </submittedName>
</protein>
<feature type="transmembrane region" description="Helical" evidence="1">
    <location>
        <begin position="20"/>
        <end position="43"/>
    </location>
</feature>
<keyword evidence="1" id="KW-0812">Transmembrane</keyword>
<dbReference type="SMART" id="SM00014">
    <property type="entry name" value="acidPPc"/>
    <property type="match status" value="1"/>
</dbReference>
<proteinExistence type="predicted"/>
<accession>A0ABR7EHR0</accession>
<dbReference type="PANTHER" id="PTHR14969">
    <property type="entry name" value="SPHINGOSINE-1-PHOSPHATE PHOSPHOHYDROLASE"/>
    <property type="match status" value="1"/>
</dbReference>
<keyword evidence="1" id="KW-0472">Membrane</keyword>
<evidence type="ECO:0000259" key="2">
    <source>
        <dbReference type="SMART" id="SM00014"/>
    </source>
</evidence>
<feature type="transmembrane region" description="Helical" evidence="1">
    <location>
        <begin position="122"/>
        <end position="140"/>
    </location>
</feature>
<dbReference type="EMBL" id="JACOON010000006">
    <property type="protein sequence ID" value="MBC5648906.1"/>
    <property type="molecule type" value="Genomic_DNA"/>
</dbReference>
<sequence length="179" mass="19306">MPDQAMLLSTAAFSCGFLDALMASFSLAGNSGLIWLLATLFLLLDKRTRRQGMTLFFAVALTYVIGNVILKDLVMRPRPFQQYGVTDLLVPPPSGYSFPSGHASSSFAALAVLFATGKSARIPAAVCALLISFSRVYVFVHFPSDVLAGALLGCGCAYLAMALIRRFEVPRPLYPMDVT</sequence>
<gene>
    <name evidence="3" type="ORF">H8S18_11210</name>
</gene>
<evidence type="ECO:0000256" key="1">
    <source>
        <dbReference type="SAM" id="Phobius"/>
    </source>
</evidence>
<evidence type="ECO:0000313" key="3">
    <source>
        <dbReference type="EMBL" id="MBC5648906.1"/>
    </source>
</evidence>
<name>A0ABR7EHR0_9FIRM</name>
<dbReference type="Pfam" id="PF01569">
    <property type="entry name" value="PAP2"/>
    <property type="match status" value="1"/>
</dbReference>
<feature type="domain" description="Phosphatidic acid phosphatase type 2/haloperoxidase" evidence="2">
    <location>
        <begin position="51"/>
        <end position="161"/>
    </location>
</feature>